<evidence type="ECO:0000313" key="2">
    <source>
        <dbReference type="EMBL" id="NVN54139.1"/>
    </source>
</evidence>
<dbReference type="Proteomes" id="UP000570517">
    <property type="component" value="Unassembled WGS sequence"/>
</dbReference>
<keyword evidence="3" id="KW-1185">Reference proteome</keyword>
<reference evidence="2 3" key="1">
    <citation type="submission" date="2020-05" db="EMBL/GenBank/DDBJ databases">
        <title>Draft genome sequence of Mycobacterium hippocampi DL, isolated from European seabass, Dicentrarchus labrax, reared in fish farms.</title>
        <authorList>
            <person name="Stathopoulou P."/>
            <person name="Asimakis E."/>
            <person name="Tzokas K."/>
            <person name="Batargias C."/>
            <person name="Tsiamis G."/>
        </authorList>
    </citation>
    <scope>NUCLEOTIDE SEQUENCE [LARGE SCALE GENOMIC DNA]</scope>
    <source>
        <strain evidence="2 3">DL</strain>
    </source>
</reference>
<comment type="caution">
    <text evidence="2">The sequence shown here is derived from an EMBL/GenBank/DDBJ whole genome shotgun (WGS) entry which is preliminary data.</text>
</comment>
<evidence type="ECO:0000313" key="3">
    <source>
        <dbReference type="Proteomes" id="UP000570517"/>
    </source>
</evidence>
<evidence type="ECO:0000256" key="1">
    <source>
        <dbReference type="SAM" id="MobiDB-lite"/>
    </source>
</evidence>
<proteinExistence type="predicted"/>
<name>A0A850PV09_9MYCO</name>
<feature type="region of interest" description="Disordered" evidence="1">
    <location>
        <begin position="23"/>
        <end position="47"/>
    </location>
</feature>
<dbReference type="EMBL" id="JABFYL010000050">
    <property type="protein sequence ID" value="NVN54139.1"/>
    <property type="molecule type" value="Genomic_DNA"/>
</dbReference>
<gene>
    <name evidence="2" type="ORF">HLY00_3236</name>
</gene>
<organism evidence="2 3">
    <name type="scientific">Mycolicibacterium hippocampi</name>
    <dbReference type="NCBI Taxonomy" id="659824"/>
    <lineage>
        <taxon>Bacteria</taxon>
        <taxon>Bacillati</taxon>
        <taxon>Actinomycetota</taxon>
        <taxon>Actinomycetes</taxon>
        <taxon>Mycobacteriales</taxon>
        <taxon>Mycobacteriaceae</taxon>
        <taxon>Mycolicibacterium</taxon>
    </lineage>
</organism>
<accession>A0A850PV09</accession>
<sequence>MMQPGTPPRELFRYIDGHGTLAVPAVDSDNPKQFDGQLSLSTSDAGPHWLTRGFDGASLRPSRHLALDHS</sequence>
<protein>
    <submittedName>
        <fullName evidence="2">Uncharacterized protein</fullName>
    </submittedName>
</protein>
<dbReference type="RefSeq" id="WP_372238661.1">
    <property type="nucleotide sequence ID" value="NZ_JABFYL010000050.1"/>
</dbReference>
<dbReference type="AlphaFoldDB" id="A0A850PV09"/>